<feature type="transmembrane region" description="Helical" evidence="7">
    <location>
        <begin position="309"/>
        <end position="325"/>
    </location>
</feature>
<feature type="transmembrane region" description="Helical" evidence="7">
    <location>
        <begin position="6"/>
        <end position="24"/>
    </location>
</feature>
<sequence length="633" mass="69251">MVGTIPGVVLAATVLVTLAAYFHFRSDRPAKSFADGGTASATIGLTGTEKPTGILRWFTTVDHKDIGLLYILFGTVAALWGMTDAMMMRSELLVPESAIWNVETYNAVFTTHGLTMLFFFVTPVFTGIANYVLPLLLGADDLAFPRINAIAFWLLPPSLVMVRGGLITDIVGMVVGVLPVDVTVFEALEPVAMGWTMYAPLSVEMVNPQISVALLGLHLSGVATTMAAINFIVTIFTERPDDLGWDKLDIFSWNMLVTSGLILLAFPLLGSTLIMLLLDRNFGTTFFAVEGGGPMLWQHLFWFFGHPEVYILVLPAFGLISLILPKFCGRRLFGFRFIVYSTIAIGILSFGVWAHHMFATGMDPRLRASFMAVSLAIAIPSAIKEFNWIATMWNGNLKLTAPLICIIGGMSTFVIGGITGVFLASVPVDLVLHDTHYVVGHFHLIVVGIIPLAMIAASYYWFPLITGRMYNQRLARIQALILIVGAFITFIPLLILGYMGMPRRYGVYPAEFITLNQVASVGAFILGASVILWVVNMIQSARAGPIVRDADVWDLKETGQFTREWQWFEERLEQGQVGPARAIDDAGVGAIDDGGVDADVGPKERADREDTGDGQNERRSETETDDGETDSES</sequence>
<dbReference type="Pfam" id="PF00115">
    <property type="entry name" value="COX1"/>
    <property type="match status" value="1"/>
</dbReference>
<keyword evidence="2 5" id="KW-0812">Transmembrane</keyword>
<feature type="transmembrane region" description="Helical" evidence="7">
    <location>
        <begin position="438"/>
        <end position="462"/>
    </location>
</feature>
<evidence type="ECO:0000256" key="7">
    <source>
        <dbReference type="SAM" id="Phobius"/>
    </source>
</evidence>
<gene>
    <name evidence="9" type="ORF">HALLA_20210</name>
</gene>
<accession>W0JY78</accession>
<dbReference type="GO" id="GO:0004129">
    <property type="term" value="F:cytochrome-c oxidase activity"/>
    <property type="evidence" value="ECO:0007669"/>
    <property type="project" value="InterPro"/>
</dbReference>
<dbReference type="Gene3D" id="1.20.210.10">
    <property type="entry name" value="Cytochrome c oxidase-like, subunit I domain"/>
    <property type="match status" value="1"/>
</dbReference>
<dbReference type="GeneID" id="25147565"/>
<feature type="transmembrane region" description="Helical" evidence="7">
    <location>
        <begin position="474"/>
        <end position="498"/>
    </location>
</feature>
<feature type="transmembrane region" description="Helical" evidence="7">
    <location>
        <begin position="116"/>
        <end position="137"/>
    </location>
</feature>
<keyword evidence="5" id="KW-0679">Respiratory chain</keyword>
<dbReference type="GO" id="GO:0022904">
    <property type="term" value="P:respiratory electron transport chain"/>
    <property type="evidence" value="ECO:0007669"/>
    <property type="project" value="TreeGrafter"/>
</dbReference>
<feature type="domain" description="Cytochrome oxidase subunit I profile" evidence="8">
    <location>
        <begin position="57"/>
        <end position="565"/>
    </location>
</feature>
<feature type="compositionally biased region" description="Acidic residues" evidence="6">
    <location>
        <begin position="623"/>
        <end position="633"/>
    </location>
</feature>
<dbReference type="AlphaFoldDB" id="W0JY78"/>
<evidence type="ECO:0000313" key="9">
    <source>
        <dbReference type="EMBL" id="AHG02227.1"/>
    </source>
</evidence>
<evidence type="ECO:0000313" key="10">
    <source>
        <dbReference type="Proteomes" id="UP000019024"/>
    </source>
</evidence>
<geneLocation type="plasmid" evidence="9">
    <name>unnamed</name>
</geneLocation>
<evidence type="ECO:0000259" key="8">
    <source>
        <dbReference type="PROSITE" id="PS50855"/>
    </source>
</evidence>
<dbReference type="InterPro" id="IPR023616">
    <property type="entry name" value="Cyt_c_oxase-like_su1_dom"/>
</dbReference>
<comment type="similarity">
    <text evidence="5">Belongs to the heme-copper respiratory oxidase family.</text>
</comment>
<feature type="compositionally biased region" description="Basic and acidic residues" evidence="6">
    <location>
        <begin position="600"/>
        <end position="622"/>
    </location>
</feature>
<dbReference type="GO" id="GO:0015990">
    <property type="term" value="P:electron transport coupled proton transport"/>
    <property type="evidence" value="ECO:0007669"/>
    <property type="project" value="TreeGrafter"/>
</dbReference>
<feature type="transmembrane region" description="Helical" evidence="7">
    <location>
        <begin position="518"/>
        <end position="538"/>
    </location>
</feature>
<reference evidence="9 10" key="1">
    <citation type="submission" date="2014-01" db="EMBL/GenBank/DDBJ databases">
        <authorList>
            <consortium name="DOE Joint Genome Institute"/>
            <person name="Anderson I."/>
            <person name="Huntemann M."/>
            <person name="Han J."/>
            <person name="Chen A."/>
            <person name="Kyrpides N."/>
            <person name="Mavromatis K."/>
            <person name="Markowitz V."/>
            <person name="Palaniappan K."/>
            <person name="Ivanova N."/>
            <person name="Schaumberg A."/>
            <person name="Pati A."/>
            <person name="Liolios K."/>
            <person name="Nordberg H.P."/>
            <person name="Cantor M.N."/>
            <person name="Hua S.X."/>
            <person name="Woyke T."/>
        </authorList>
    </citation>
    <scope>NUCLEOTIDE SEQUENCE [LARGE SCALE GENOMIC DNA]</scope>
    <source>
        <strain evidence="9 10">XH-48</strain>
        <plasmid evidence="10">4</plasmid>
    </source>
</reference>
<dbReference type="HOGENOM" id="CLU_011899_7_2_2"/>
<dbReference type="InterPro" id="IPR000883">
    <property type="entry name" value="Cyt_C_Oxase_1"/>
</dbReference>
<feature type="transmembrane region" description="Helical" evidence="7">
    <location>
        <begin position="403"/>
        <end position="426"/>
    </location>
</feature>
<dbReference type="InterPro" id="IPR036927">
    <property type="entry name" value="Cyt_c_oxase-like_su1_sf"/>
</dbReference>
<dbReference type="GO" id="GO:0020037">
    <property type="term" value="F:heme binding"/>
    <property type="evidence" value="ECO:0007669"/>
    <property type="project" value="InterPro"/>
</dbReference>
<dbReference type="PROSITE" id="PS50855">
    <property type="entry name" value="COX1"/>
    <property type="match status" value="1"/>
</dbReference>
<dbReference type="KEGG" id="hlr:HALLA_20210"/>
<evidence type="ECO:0000256" key="5">
    <source>
        <dbReference type="RuleBase" id="RU000370"/>
    </source>
</evidence>
<keyword evidence="3 7" id="KW-1133">Transmembrane helix</keyword>
<feature type="transmembrane region" description="Helical" evidence="7">
    <location>
        <begin position="337"/>
        <end position="354"/>
    </location>
</feature>
<feature type="compositionally biased region" description="Low complexity" evidence="6">
    <location>
        <begin position="587"/>
        <end position="599"/>
    </location>
</feature>
<keyword evidence="5" id="KW-0349">Heme</keyword>
<dbReference type="EMBL" id="CP007058">
    <property type="protein sequence ID" value="AHG02227.1"/>
    <property type="molecule type" value="Genomic_DNA"/>
</dbReference>
<keyword evidence="9" id="KW-0614">Plasmid</keyword>
<name>W0JY78_9EURY</name>
<dbReference type="PANTHER" id="PTHR10422:SF18">
    <property type="entry name" value="CYTOCHROME C OXIDASE SUBUNIT 1"/>
    <property type="match status" value="1"/>
</dbReference>
<keyword evidence="5" id="KW-0408">Iron</keyword>
<dbReference type="RefSeq" id="WP_084569142.1">
    <property type="nucleotide sequence ID" value="NZ_CP007058.1"/>
</dbReference>
<evidence type="ECO:0000256" key="2">
    <source>
        <dbReference type="ARBA" id="ARBA00022692"/>
    </source>
</evidence>
<protein>
    <submittedName>
        <fullName evidence="9">Cytochrome C oxidase</fullName>
    </submittedName>
</protein>
<dbReference type="Proteomes" id="UP000019024">
    <property type="component" value="Plasmid unnamed3"/>
</dbReference>
<keyword evidence="5" id="KW-0813">Transport</keyword>
<dbReference type="PROSITE" id="PS00077">
    <property type="entry name" value="COX1_CUB"/>
    <property type="match status" value="1"/>
</dbReference>
<keyword evidence="10" id="KW-1185">Reference proteome</keyword>
<feature type="transmembrane region" description="Helical" evidence="7">
    <location>
        <begin position="256"/>
        <end position="278"/>
    </location>
</feature>
<keyword evidence="5" id="KW-0249">Electron transport</keyword>
<dbReference type="eggNOG" id="arCOG01237">
    <property type="taxonomic scope" value="Archaea"/>
</dbReference>
<comment type="subcellular location">
    <subcellularLocation>
        <location evidence="1">Membrane</location>
        <topology evidence="1">Multi-pass membrane protein</topology>
    </subcellularLocation>
</comment>
<dbReference type="SUPFAM" id="SSF81442">
    <property type="entry name" value="Cytochrome c oxidase subunit I-like"/>
    <property type="match status" value="1"/>
</dbReference>
<keyword evidence="5" id="KW-0479">Metal-binding</keyword>
<dbReference type="PATRIC" id="fig|797299.3.peg.3906"/>
<organism evidence="9 10">
    <name type="scientific">Halostagnicola larsenii XH-48</name>
    <dbReference type="NCBI Taxonomy" id="797299"/>
    <lineage>
        <taxon>Archaea</taxon>
        <taxon>Methanobacteriati</taxon>
        <taxon>Methanobacteriota</taxon>
        <taxon>Stenosarchaea group</taxon>
        <taxon>Halobacteria</taxon>
        <taxon>Halobacteriales</taxon>
        <taxon>Natrialbaceae</taxon>
        <taxon>Halostagnicola</taxon>
    </lineage>
</organism>
<evidence type="ECO:0000256" key="6">
    <source>
        <dbReference type="SAM" id="MobiDB-lite"/>
    </source>
</evidence>
<proteinExistence type="inferred from homology"/>
<feature type="transmembrane region" description="Helical" evidence="7">
    <location>
        <begin position="66"/>
        <end position="83"/>
    </location>
</feature>
<dbReference type="PANTHER" id="PTHR10422">
    <property type="entry name" value="CYTOCHROME C OXIDASE SUBUNIT 1"/>
    <property type="match status" value="1"/>
</dbReference>
<evidence type="ECO:0000256" key="3">
    <source>
        <dbReference type="ARBA" id="ARBA00022989"/>
    </source>
</evidence>
<feature type="region of interest" description="Disordered" evidence="6">
    <location>
        <begin position="587"/>
        <end position="633"/>
    </location>
</feature>
<dbReference type="PRINTS" id="PR01165">
    <property type="entry name" value="CYCOXIDASEI"/>
</dbReference>
<keyword evidence="4 7" id="KW-0472">Membrane</keyword>
<dbReference type="GO" id="GO:0009060">
    <property type="term" value="P:aerobic respiration"/>
    <property type="evidence" value="ECO:0007669"/>
    <property type="project" value="InterPro"/>
</dbReference>
<feature type="transmembrane region" description="Helical" evidence="7">
    <location>
        <begin position="149"/>
        <end position="167"/>
    </location>
</feature>
<evidence type="ECO:0000256" key="1">
    <source>
        <dbReference type="ARBA" id="ARBA00004141"/>
    </source>
</evidence>
<evidence type="ECO:0000256" key="4">
    <source>
        <dbReference type="ARBA" id="ARBA00023136"/>
    </source>
</evidence>
<dbReference type="GO" id="GO:0016020">
    <property type="term" value="C:membrane"/>
    <property type="evidence" value="ECO:0007669"/>
    <property type="project" value="UniProtKB-SubCell"/>
</dbReference>
<feature type="transmembrane region" description="Helical" evidence="7">
    <location>
        <begin position="366"/>
        <end position="383"/>
    </location>
</feature>
<dbReference type="InterPro" id="IPR023615">
    <property type="entry name" value="Cyt_c_Oxase_su1_BS"/>
</dbReference>
<feature type="transmembrane region" description="Helical" evidence="7">
    <location>
        <begin position="210"/>
        <end position="236"/>
    </location>
</feature>